<proteinExistence type="predicted"/>
<dbReference type="EMBL" id="JAUJYN010000009">
    <property type="protein sequence ID" value="KAK1263288.1"/>
    <property type="molecule type" value="Genomic_DNA"/>
</dbReference>
<gene>
    <name evidence="1" type="ORF">QJS04_geneDACA008484</name>
</gene>
<reference evidence="1" key="1">
    <citation type="journal article" date="2023" name="Nat. Commun.">
        <title>Diploid and tetraploid genomes of Acorus and the evolution of monocots.</title>
        <authorList>
            <person name="Ma L."/>
            <person name="Liu K.W."/>
            <person name="Li Z."/>
            <person name="Hsiao Y.Y."/>
            <person name="Qi Y."/>
            <person name="Fu T."/>
            <person name="Tang G.D."/>
            <person name="Zhang D."/>
            <person name="Sun W.H."/>
            <person name="Liu D.K."/>
            <person name="Li Y."/>
            <person name="Chen G.Z."/>
            <person name="Liu X.D."/>
            <person name="Liao X.Y."/>
            <person name="Jiang Y.T."/>
            <person name="Yu X."/>
            <person name="Hao Y."/>
            <person name="Huang J."/>
            <person name="Zhao X.W."/>
            <person name="Ke S."/>
            <person name="Chen Y.Y."/>
            <person name="Wu W.L."/>
            <person name="Hsu J.L."/>
            <person name="Lin Y.F."/>
            <person name="Huang M.D."/>
            <person name="Li C.Y."/>
            <person name="Huang L."/>
            <person name="Wang Z.W."/>
            <person name="Zhao X."/>
            <person name="Zhong W.Y."/>
            <person name="Peng D.H."/>
            <person name="Ahmad S."/>
            <person name="Lan S."/>
            <person name="Zhang J.S."/>
            <person name="Tsai W.C."/>
            <person name="Van de Peer Y."/>
            <person name="Liu Z.J."/>
        </authorList>
    </citation>
    <scope>NUCLEOTIDE SEQUENCE</scope>
    <source>
        <strain evidence="1">SCP</strain>
    </source>
</reference>
<reference evidence="1" key="2">
    <citation type="submission" date="2023-06" db="EMBL/GenBank/DDBJ databases">
        <authorList>
            <person name="Ma L."/>
            <person name="Liu K.-W."/>
            <person name="Li Z."/>
            <person name="Hsiao Y.-Y."/>
            <person name="Qi Y."/>
            <person name="Fu T."/>
            <person name="Tang G."/>
            <person name="Zhang D."/>
            <person name="Sun W.-H."/>
            <person name="Liu D.-K."/>
            <person name="Li Y."/>
            <person name="Chen G.-Z."/>
            <person name="Liu X.-D."/>
            <person name="Liao X.-Y."/>
            <person name="Jiang Y.-T."/>
            <person name="Yu X."/>
            <person name="Hao Y."/>
            <person name="Huang J."/>
            <person name="Zhao X.-W."/>
            <person name="Ke S."/>
            <person name="Chen Y.-Y."/>
            <person name="Wu W.-L."/>
            <person name="Hsu J.-L."/>
            <person name="Lin Y.-F."/>
            <person name="Huang M.-D."/>
            <person name="Li C.-Y."/>
            <person name="Huang L."/>
            <person name="Wang Z.-W."/>
            <person name="Zhao X."/>
            <person name="Zhong W.-Y."/>
            <person name="Peng D.-H."/>
            <person name="Ahmad S."/>
            <person name="Lan S."/>
            <person name="Zhang J.-S."/>
            <person name="Tsai W.-C."/>
            <person name="Van De Peer Y."/>
            <person name="Liu Z.-J."/>
        </authorList>
    </citation>
    <scope>NUCLEOTIDE SEQUENCE</scope>
    <source>
        <strain evidence="1">SCP</strain>
        <tissue evidence="1">Leaves</tissue>
    </source>
</reference>
<name>A0AAV9AGI1_ACOGR</name>
<dbReference type="Proteomes" id="UP001179952">
    <property type="component" value="Unassembled WGS sequence"/>
</dbReference>
<sequence length="85" mass="9815">MIKNRESAARSRARKQVSINFWFIFFFKKTVYKLSLHISCLLCCIWLLFGLGLSTVRSGWIRTRPISLLSSSGRIHIESRVGSTH</sequence>
<organism evidence="1 2">
    <name type="scientific">Acorus gramineus</name>
    <name type="common">Dwarf sweet flag</name>
    <dbReference type="NCBI Taxonomy" id="55184"/>
    <lineage>
        <taxon>Eukaryota</taxon>
        <taxon>Viridiplantae</taxon>
        <taxon>Streptophyta</taxon>
        <taxon>Embryophyta</taxon>
        <taxon>Tracheophyta</taxon>
        <taxon>Spermatophyta</taxon>
        <taxon>Magnoliopsida</taxon>
        <taxon>Liliopsida</taxon>
        <taxon>Acoraceae</taxon>
        <taxon>Acorus</taxon>
    </lineage>
</organism>
<keyword evidence="2" id="KW-1185">Reference proteome</keyword>
<dbReference type="AlphaFoldDB" id="A0AAV9AGI1"/>
<accession>A0AAV9AGI1</accession>
<evidence type="ECO:0000313" key="2">
    <source>
        <dbReference type="Proteomes" id="UP001179952"/>
    </source>
</evidence>
<comment type="caution">
    <text evidence="1">The sequence shown here is derived from an EMBL/GenBank/DDBJ whole genome shotgun (WGS) entry which is preliminary data.</text>
</comment>
<evidence type="ECO:0000313" key="1">
    <source>
        <dbReference type="EMBL" id="KAK1263288.1"/>
    </source>
</evidence>
<protein>
    <submittedName>
        <fullName evidence="1">Uncharacterized protein</fullName>
    </submittedName>
</protein>